<dbReference type="GO" id="GO:0051607">
    <property type="term" value="P:defense response to virus"/>
    <property type="evidence" value="ECO:0007669"/>
    <property type="project" value="UniProtKB-KW"/>
</dbReference>
<comment type="caution">
    <text evidence="4">The sequence shown here is derived from an EMBL/GenBank/DDBJ whole genome shotgun (WGS) entry which is preliminary data.</text>
</comment>
<organism evidence="4 5">
    <name type="scientific">Parageobacillus thermoglucosidasius</name>
    <name type="common">Geobacillus thermoglucosidasius</name>
    <dbReference type="NCBI Taxonomy" id="1426"/>
    <lineage>
        <taxon>Bacteria</taxon>
        <taxon>Bacillati</taxon>
        <taxon>Bacillota</taxon>
        <taxon>Bacilli</taxon>
        <taxon>Bacillales</taxon>
        <taxon>Anoxybacillaceae</taxon>
        <taxon>Parageobacillus</taxon>
    </lineage>
</organism>
<dbReference type="Gene3D" id="3.30.70.270">
    <property type="match status" value="1"/>
</dbReference>
<evidence type="ECO:0000313" key="5">
    <source>
        <dbReference type="Proteomes" id="UP000078290"/>
    </source>
</evidence>
<dbReference type="PANTHER" id="PTHR36528">
    <property type="entry name" value="CRISPR SYSTEM SINGLE-STRAND-SPECIFIC DEOXYRIBONUCLEASE CAS10/CSM1 (SUBTYPE III-A)"/>
    <property type="match status" value="1"/>
</dbReference>
<dbReference type="InterPro" id="IPR024615">
    <property type="entry name" value="CRISPR-assoc_Cmr2_N"/>
</dbReference>
<dbReference type="PROSITE" id="PS50887">
    <property type="entry name" value="GGDEF"/>
    <property type="match status" value="1"/>
</dbReference>
<dbReference type="AlphaFoldDB" id="A0A1B7KVC4"/>
<dbReference type="Proteomes" id="UP000078290">
    <property type="component" value="Unassembled WGS sequence"/>
</dbReference>
<sequence length="548" mass="63305">MSKRQLVIFTVGPVQSFIASARKTEDFWSGSYILSYLVREAMKTLYQADPHCEIVYPLVSKEELENPSSRRLHIASIPNRFTAIVEGETEKAKAILQETEQSVRNVFCDFCFQAIDNVFPFLLDHEKEKLKTTTEAQIRSFLEIYWVAEPYDETAAFKQIRERAERRLGALKNEKRYESVPQHGLVCTVCKEREALCLEDIDEFDRYGTMKQKLERTWERCAGIYKEPEENSEQEQYVGRIKNNEFLCGICLGKRVARDYFTPIFKAAGTKFRTFPSVMEIGSGKYYAIVMMDGDNMGKWFSGENKEDYSRISQKLAHFSQKVVPNIVETDYHGRLVYAGGDDVLAFVPVDEALKIAEELRFAFSDEKKGLGKGATASVGLIVAHKKAPLQLVLNEVRRLEQKAKSYYSETTKQQKDALAIAVHTHSGEISEAVLPWTVEQEKITDELHQFLSLLKESLSPTFIHHFTQAFYPLLHEKYHLKWENKEMVRTELRRLLKRSMKEGAKIDNLDSHVETLMKLHDIVPSGYDFLYLLKILTFFKRKEGTEE</sequence>
<dbReference type="NCBIfam" id="TIGR02577">
    <property type="entry name" value="cas_TM1794_Cmr2"/>
    <property type="match status" value="1"/>
</dbReference>
<dbReference type="RefSeq" id="WP_064550504.1">
    <property type="nucleotide sequence ID" value="NZ_LXMA01000004.1"/>
</dbReference>
<dbReference type="InterPro" id="IPR000160">
    <property type="entry name" value="GGDEF_dom"/>
</dbReference>
<dbReference type="InterPro" id="IPR052117">
    <property type="entry name" value="Cas10/Csm1_subtype-III-A"/>
</dbReference>
<dbReference type="InterPro" id="IPR054767">
    <property type="entry name" value="Cas10-Cmr2_palm2"/>
</dbReference>
<protein>
    <submittedName>
        <fullName evidence="4">Type III-B CRISPR-associated protein Cas10/Cmr2</fullName>
    </submittedName>
</protein>
<dbReference type="InterPro" id="IPR038242">
    <property type="entry name" value="Cmr2_N"/>
</dbReference>
<dbReference type="PANTHER" id="PTHR36528:SF1">
    <property type="entry name" value="CRISPR SYSTEM SINGLE-STRAND-SPECIFIC DEOXYRIBONUCLEASE CAS10_CSM1 (SUBTYPE III-A)"/>
    <property type="match status" value="1"/>
</dbReference>
<dbReference type="CDD" id="cd09679">
    <property type="entry name" value="Cas10_III"/>
    <property type="match status" value="1"/>
</dbReference>
<dbReference type="InterPro" id="IPR043128">
    <property type="entry name" value="Rev_trsase/Diguanyl_cyclase"/>
</dbReference>
<keyword evidence="2" id="KW-0051">Antiviral defense</keyword>
<dbReference type="GO" id="GO:0000166">
    <property type="term" value="F:nucleotide binding"/>
    <property type="evidence" value="ECO:0007669"/>
    <property type="project" value="UniProtKB-KW"/>
</dbReference>
<dbReference type="EMBL" id="LXMA01000004">
    <property type="protein sequence ID" value="OAT73987.1"/>
    <property type="molecule type" value="Genomic_DNA"/>
</dbReference>
<dbReference type="Gene3D" id="3.30.70.2220">
    <property type="entry name" value="CRISPR-Cas system, Cmr2 subunit, D1 domain, cysteine cluster"/>
    <property type="match status" value="1"/>
</dbReference>
<evidence type="ECO:0000256" key="1">
    <source>
        <dbReference type="ARBA" id="ARBA00022741"/>
    </source>
</evidence>
<name>A0A1B7KVC4_PARTM</name>
<dbReference type="Pfam" id="PF12469">
    <property type="entry name" value="Cmr2_N"/>
    <property type="match status" value="1"/>
</dbReference>
<gene>
    <name evidence="4" type="ORF">A7K69_16895</name>
</gene>
<accession>A0A1B7KVC4</accession>
<evidence type="ECO:0000313" key="4">
    <source>
        <dbReference type="EMBL" id="OAT73987.1"/>
    </source>
</evidence>
<proteinExistence type="predicted"/>
<reference evidence="5" key="1">
    <citation type="submission" date="2016-05" db="EMBL/GenBank/DDBJ databases">
        <authorList>
            <person name="Wang W."/>
            <person name="Zhu L."/>
        </authorList>
    </citation>
    <scope>NUCLEOTIDE SEQUENCE [LARGE SCALE GENOMIC DNA]</scope>
    <source>
        <strain evidence="5">W-2</strain>
    </source>
</reference>
<dbReference type="Pfam" id="PF22335">
    <property type="entry name" value="Cas10-Cmr2_palm2"/>
    <property type="match status" value="1"/>
</dbReference>
<feature type="domain" description="GGDEF" evidence="3">
    <location>
        <begin position="285"/>
        <end position="418"/>
    </location>
</feature>
<evidence type="ECO:0000259" key="3">
    <source>
        <dbReference type="PROSITE" id="PS50887"/>
    </source>
</evidence>
<dbReference type="OrthoDB" id="9758700at2"/>
<evidence type="ECO:0000256" key="2">
    <source>
        <dbReference type="ARBA" id="ARBA00023118"/>
    </source>
</evidence>
<dbReference type="InterPro" id="IPR013407">
    <property type="entry name" value="CRISPR-assoc_prot_Cmr2"/>
</dbReference>
<keyword evidence="1" id="KW-0547">Nucleotide-binding</keyword>